<dbReference type="Pfam" id="PF18877">
    <property type="entry name" value="SSSPR-51"/>
    <property type="match status" value="1"/>
</dbReference>
<protein>
    <recommendedName>
        <fullName evidence="6">Gram-positive cocci surface proteins LPxTG domain-containing protein</fullName>
    </recommendedName>
</protein>
<keyword evidence="2" id="KW-0964">Secreted</keyword>
<organism evidence="7 8">
    <name type="scientific">Granulicatella elegans ATCC 700633</name>
    <dbReference type="NCBI Taxonomy" id="626369"/>
    <lineage>
        <taxon>Bacteria</taxon>
        <taxon>Bacillati</taxon>
        <taxon>Bacillota</taxon>
        <taxon>Bacilli</taxon>
        <taxon>Lactobacillales</taxon>
        <taxon>Carnobacteriaceae</taxon>
        <taxon>Granulicatella</taxon>
    </lineage>
</organism>
<dbReference type="NCBIfam" id="TIGR04225">
    <property type="entry name" value="CshA_fibril_rpt"/>
    <property type="match status" value="2"/>
</dbReference>
<keyword evidence="4" id="KW-0572">Peptidoglycan-anchor</keyword>
<feature type="region of interest" description="Disordered" evidence="5">
    <location>
        <begin position="62"/>
        <end position="104"/>
    </location>
</feature>
<dbReference type="Proteomes" id="UP000002939">
    <property type="component" value="Unassembled WGS sequence"/>
</dbReference>
<dbReference type="AlphaFoldDB" id="D0BNN8"/>
<evidence type="ECO:0000313" key="7">
    <source>
        <dbReference type="EMBL" id="EEW92381.1"/>
    </source>
</evidence>
<accession>D0BNN8</accession>
<reference evidence="7" key="1">
    <citation type="submission" date="2009-09" db="EMBL/GenBank/DDBJ databases">
        <authorList>
            <consortium name="The Broad Institute Genome Sequencing Platform"/>
            <person name="Ward D."/>
            <person name="Feldgarden M."/>
            <person name="Earl A."/>
            <person name="Young S.K."/>
            <person name="Zeng Q."/>
            <person name="Koehrsen M."/>
            <person name="Alvarado L."/>
            <person name="Berlin A."/>
            <person name="Bochicchio J."/>
            <person name="Borenstein D."/>
            <person name="Chapman S.B."/>
            <person name="Chen Z."/>
            <person name="Engels R."/>
            <person name="Freedman E."/>
            <person name="Gellesch M."/>
            <person name="Goldberg J."/>
            <person name="Griggs A."/>
            <person name="Gujja S."/>
            <person name="Heilman E."/>
            <person name="Heiman D."/>
            <person name="Hepburn T."/>
            <person name="Howarth C."/>
            <person name="Jen D."/>
            <person name="Larson L."/>
            <person name="Lewis B."/>
            <person name="Mehta T."/>
            <person name="Park D."/>
            <person name="Pearson M."/>
            <person name="Roberts A."/>
            <person name="Saif S."/>
            <person name="Shea T."/>
            <person name="Shenoy N."/>
            <person name="Sisk P."/>
            <person name="Stolte C."/>
            <person name="Sykes S."/>
            <person name="Thomson T."/>
            <person name="Walk T."/>
            <person name="White J."/>
            <person name="Yandava C."/>
            <person name="Sibley C.D."/>
            <person name="Field T.R."/>
            <person name="Grinwis M."/>
            <person name="Eshaghurshan C.S."/>
            <person name="Surette M.G."/>
            <person name="Haas B."/>
            <person name="Nusbaum C."/>
            <person name="Birren B."/>
        </authorList>
    </citation>
    <scope>NUCLEOTIDE SEQUENCE [LARGE SCALE GENOMIC DNA]</scope>
    <source>
        <strain evidence="7">ATCC 700633</strain>
    </source>
</reference>
<evidence type="ECO:0000256" key="1">
    <source>
        <dbReference type="ARBA" id="ARBA00022512"/>
    </source>
</evidence>
<keyword evidence="3" id="KW-0732">Signal</keyword>
<evidence type="ECO:0000259" key="6">
    <source>
        <dbReference type="PROSITE" id="PS50847"/>
    </source>
</evidence>
<feature type="region of interest" description="Disordered" evidence="5">
    <location>
        <begin position="1"/>
        <end position="24"/>
    </location>
</feature>
<name>D0BNN8_9LACT</name>
<dbReference type="Pfam" id="PF19076">
    <property type="entry name" value="CshA_repeat"/>
    <property type="match status" value="2"/>
</dbReference>
<gene>
    <name evidence="7" type="ORF">HMPREF0446_01573</name>
</gene>
<dbReference type="STRING" id="626369.HMPREF0446_01573"/>
<evidence type="ECO:0000256" key="4">
    <source>
        <dbReference type="ARBA" id="ARBA00023088"/>
    </source>
</evidence>
<evidence type="ECO:0000256" key="3">
    <source>
        <dbReference type="ARBA" id="ARBA00022729"/>
    </source>
</evidence>
<dbReference type="eggNOG" id="COG2373">
    <property type="taxonomic scope" value="Bacteria"/>
</dbReference>
<dbReference type="NCBIfam" id="TIGR04308">
    <property type="entry name" value="repeat_SSSPR51"/>
    <property type="match status" value="1"/>
</dbReference>
<dbReference type="InterPro" id="IPR026395">
    <property type="entry name" value="CshA_fibril"/>
</dbReference>
<sequence>MPIDETVAPTFEDGTTEKKVPGEGTYTIDKDGKVTFIPEPQFVGTAKGVTVKRVDKNGTSVTANYTPTVKPVEPTGEPAKTINKKGETQTGTTKFTPVDPNVPIDEKVPATFEDGSKEKVVPGEGKYTVAPDGTVTFVPEKDFIGAASGVLVVRVDTEGNLAYGAYIPTVLPTPSVPETPYAPAPTKPATDKVLTTYLDENGELIIPDENGQVVNPEEQGSNPSKDLSGYELVRTEKDANGNVRHVYRKVAKQTPASPEKVARQELPQTGTGSEFAIFGAAATAILAGLGMVAPTKKDEE</sequence>
<dbReference type="EMBL" id="ACRF02000017">
    <property type="protein sequence ID" value="EEW92381.1"/>
    <property type="molecule type" value="Genomic_DNA"/>
</dbReference>
<dbReference type="PROSITE" id="PS50847">
    <property type="entry name" value="GRAM_POS_ANCHORING"/>
    <property type="match status" value="1"/>
</dbReference>
<evidence type="ECO:0000256" key="2">
    <source>
        <dbReference type="ARBA" id="ARBA00022525"/>
    </source>
</evidence>
<comment type="caution">
    <text evidence="7">The sequence shown here is derived from an EMBL/GenBank/DDBJ whole genome shotgun (WGS) entry which is preliminary data.</text>
</comment>
<proteinExistence type="predicted"/>
<dbReference type="HOGENOM" id="CLU_761916_0_0_9"/>
<keyword evidence="8" id="KW-1185">Reference proteome</keyword>
<evidence type="ECO:0000313" key="8">
    <source>
        <dbReference type="Proteomes" id="UP000002939"/>
    </source>
</evidence>
<dbReference type="Pfam" id="PF00746">
    <property type="entry name" value="Gram_pos_anchor"/>
    <property type="match status" value="1"/>
</dbReference>
<dbReference type="InterPro" id="IPR019931">
    <property type="entry name" value="LPXTG_anchor"/>
</dbReference>
<keyword evidence="1" id="KW-0134">Cell wall</keyword>
<feature type="domain" description="Gram-positive cocci surface proteins LPxTG" evidence="6">
    <location>
        <begin position="266"/>
        <end position="300"/>
    </location>
</feature>
<dbReference type="InterPro" id="IPR027579">
    <property type="entry name" value="SSSPR51_Rpt"/>
</dbReference>
<reference evidence="7" key="2">
    <citation type="submission" date="2011-10" db="EMBL/GenBank/DDBJ databases">
        <title>The Genome Sequence of Granulicatella elegans ATCC 700633.</title>
        <authorList>
            <consortium name="The Broad Institute Genome Sequencing Platform"/>
            <consortium name="The Broad Institute Genome Sequencing Center for Infectious Disease"/>
            <person name="Earl A."/>
            <person name="Ward D."/>
            <person name="Feldgarden M."/>
            <person name="Gevers D."/>
            <person name="Sibley C.D."/>
            <person name="Field T.R."/>
            <person name="Grinwis M."/>
            <person name="Eshaghurshan C.S."/>
            <person name="Surette M.G."/>
            <person name="Young S.K."/>
            <person name="Zeng Q."/>
            <person name="Gargeya S."/>
            <person name="Fitzgerald M."/>
            <person name="Haas B."/>
            <person name="Abouelleil A."/>
            <person name="Alvarado L."/>
            <person name="Arachchi H.M."/>
            <person name="Berlin A."/>
            <person name="Brown A."/>
            <person name="Chapman S.B."/>
            <person name="Chen Z."/>
            <person name="Dunbar C."/>
            <person name="Freedman E."/>
            <person name="Gearin G."/>
            <person name="Goldberg J."/>
            <person name="Griggs A."/>
            <person name="Gujja S."/>
            <person name="Heiman D."/>
            <person name="Howarth C."/>
            <person name="Larson L."/>
            <person name="Lui A."/>
            <person name="MacDonald P.J.P."/>
            <person name="Montmayeur A."/>
            <person name="Murphy C."/>
            <person name="Neiman D."/>
            <person name="Pearson M."/>
            <person name="Priest M."/>
            <person name="Roberts A."/>
            <person name="Saif S."/>
            <person name="Shea T."/>
            <person name="Shenoy N."/>
            <person name="Sisk P."/>
            <person name="Stolte C."/>
            <person name="Sykes S."/>
            <person name="Wortman J."/>
            <person name="Nusbaum C."/>
            <person name="Birren B."/>
        </authorList>
    </citation>
    <scope>NUCLEOTIDE SEQUENCE [LARGE SCALE GENOMIC DNA]</scope>
    <source>
        <strain evidence="7">ATCC 700633</strain>
    </source>
</reference>
<evidence type="ECO:0000256" key="5">
    <source>
        <dbReference type="SAM" id="MobiDB-lite"/>
    </source>
</evidence>